<dbReference type="InterPro" id="IPR023408">
    <property type="entry name" value="MscS_beta-dom_sf"/>
</dbReference>
<dbReference type="GO" id="GO:0005886">
    <property type="term" value="C:plasma membrane"/>
    <property type="evidence" value="ECO:0007669"/>
    <property type="project" value="UniProtKB-SubCell"/>
</dbReference>
<keyword evidence="12" id="KW-1185">Reference proteome</keyword>
<gene>
    <name evidence="11" type="ORF">PYK22_02567</name>
</gene>
<evidence type="ECO:0000256" key="3">
    <source>
        <dbReference type="ARBA" id="ARBA00022475"/>
    </source>
</evidence>
<dbReference type="RefSeq" id="WP_157770862.1">
    <property type="nucleotide sequence ID" value="NZ_CBXV010000008.1"/>
</dbReference>
<protein>
    <submittedName>
        <fullName evidence="11">Small-conductance mechanosensitive channel</fullName>
    </submittedName>
</protein>
<evidence type="ECO:0000256" key="7">
    <source>
        <dbReference type="SAM" id="MobiDB-lite"/>
    </source>
</evidence>
<dbReference type="OrthoDB" id="9809206at2"/>
<dbReference type="AlphaFoldDB" id="A0A0B6WZK2"/>
<dbReference type="InterPro" id="IPR045275">
    <property type="entry name" value="MscS_archaea/bacteria_type"/>
</dbReference>
<evidence type="ECO:0000256" key="2">
    <source>
        <dbReference type="ARBA" id="ARBA00008017"/>
    </source>
</evidence>
<dbReference type="PANTHER" id="PTHR30221:SF1">
    <property type="entry name" value="SMALL-CONDUCTANCE MECHANOSENSITIVE CHANNEL"/>
    <property type="match status" value="1"/>
</dbReference>
<dbReference type="InterPro" id="IPR049142">
    <property type="entry name" value="MS_channel_1st"/>
</dbReference>
<evidence type="ECO:0000256" key="5">
    <source>
        <dbReference type="ARBA" id="ARBA00022989"/>
    </source>
</evidence>
<accession>A0A0B6WZK2</accession>
<dbReference type="Pfam" id="PF00924">
    <property type="entry name" value="MS_channel_2nd"/>
    <property type="match status" value="1"/>
</dbReference>
<name>A0A0B6WZK2_9BACT</name>
<evidence type="ECO:0000256" key="4">
    <source>
        <dbReference type="ARBA" id="ARBA00022692"/>
    </source>
</evidence>
<sequence>MCIALDLVLMWQQIIFLPEWLEQVVTQIRARLLAAIPGLLTGLIILLVFFLIARAARNLIQSVVPRVHGDVNIMLLLSRICYYGILMLGLFTALPKMGLDITALITGLGLTGFALGFALKDVLSNLISGIMLLIYRPFQIGDQIAMGTYEGKIETIRMRDTVLRGYDGRMIIIPNSKLITEVVINNRSVQLVREAIEVELSGSDSTEVARGLLAQALAQIPSLAGRVEPQVTARLRGDKLQLLAHFWRDPQRIDATEMEKEVAQAVRKLFAGAGLNVTTVALKRATPETKEETEKESAPVPPTED</sequence>
<dbReference type="InterPro" id="IPR010920">
    <property type="entry name" value="LSM_dom_sf"/>
</dbReference>
<feature type="transmembrane region" description="Helical" evidence="8">
    <location>
        <begin position="32"/>
        <end position="53"/>
    </location>
</feature>
<reference evidence="11 12" key="1">
    <citation type="submission" date="2013-12" db="EMBL/GenBank/DDBJ databases">
        <authorList>
            <person name="Stott M."/>
        </authorList>
    </citation>
    <scope>NUCLEOTIDE SEQUENCE [LARGE SCALE GENOMIC DNA]</scope>
    <source>
        <strain evidence="11 12">K22</strain>
    </source>
</reference>
<organism evidence="11 12">
    <name type="scientific">Pyrinomonas methylaliphatogenes</name>
    <dbReference type="NCBI Taxonomy" id="454194"/>
    <lineage>
        <taxon>Bacteria</taxon>
        <taxon>Pseudomonadati</taxon>
        <taxon>Acidobacteriota</taxon>
        <taxon>Blastocatellia</taxon>
        <taxon>Blastocatellales</taxon>
        <taxon>Pyrinomonadaceae</taxon>
        <taxon>Pyrinomonas</taxon>
    </lineage>
</organism>
<dbReference type="Gene3D" id="1.10.287.1260">
    <property type="match status" value="1"/>
</dbReference>
<reference evidence="11 12" key="2">
    <citation type="submission" date="2015-01" db="EMBL/GenBank/DDBJ databases">
        <title>Complete genome sequence of Pyrinomonas methylaliphatogenes type strain K22T.</title>
        <authorList>
            <person name="Lee K.C.Y."/>
            <person name="Power J.F."/>
            <person name="Dunfield P.F."/>
            <person name="Morgan X.C."/>
            <person name="Huttenhower C."/>
            <person name="Stott M.B."/>
        </authorList>
    </citation>
    <scope>NUCLEOTIDE SEQUENCE [LARGE SCALE GENOMIC DNA]</scope>
    <source>
        <strain evidence="11 12">K22</strain>
    </source>
</reference>
<dbReference type="STRING" id="454194.PYK22_02567"/>
<evidence type="ECO:0000259" key="10">
    <source>
        <dbReference type="Pfam" id="PF21088"/>
    </source>
</evidence>
<feature type="transmembrane region" description="Helical" evidence="8">
    <location>
        <begin position="101"/>
        <end position="119"/>
    </location>
</feature>
<dbReference type="Gene3D" id="2.30.30.60">
    <property type="match status" value="1"/>
</dbReference>
<keyword evidence="4 8" id="KW-0812">Transmembrane</keyword>
<evidence type="ECO:0000313" key="11">
    <source>
        <dbReference type="EMBL" id="CDM66536.1"/>
    </source>
</evidence>
<proteinExistence type="inferred from homology"/>
<evidence type="ECO:0000313" key="12">
    <source>
        <dbReference type="Proteomes" id="UP000031518"/>
    </source>
</evidence>
<dbReference type="SUPFAM" id="SSF50182">
    <property type="entry name" value="Sm-like ribonucleoproteins"/>
    <property type="match status" value="1"/>
</dbReference>
<dbReference type="InterPro" id="IPR006685">
    <property type="entry name" value="MscS_channel_2nd"/>
</dbReference>
<feature type="domain" description="Mechanosensitive ion channel MscS" evidence="9">
    <location>
        <begin position="121"/>
        <end position="186"/>
    </location>
</feature>
<evidence type="ECO:0000256" key="8">
    <source>
        <dbReference type="SAM" id="Phobius"/>
    </source>
</evidence>
<dbReference type="EMBL" id="CBXV010000008">
    <property type="protein sequence ID" value="CDM66536.1"/>
    <property type="molecule type" value="Genomic_DNA"/>
</dbReference>
<comment type="similarity">
    <text evidence="2">Belongs to the MscS (TC 1.A.23) family.</text>
</comment>
<dbReference type="Proteomes" id="UP000031518">
    <property type="component" value="Unassembled WGS sequence"/>
</dbReference>
<feature type="compositionally biased region" description="Basic and acidic residues" evidence="7">
    <location>
        <begin position="285"/>
        <end position="297"/>
    </location>
</feature>
<comment type="subcellular location">
    <subcellularLocation>
        <location evidence="1">Cell membrane</location>
        <topology evidence="1">Multi-pass membrane protein</topology>
    </subcellularLocation>
</comment>
<evidence type="ECO:0000259" key="9">
    <source>
        <dbReference type="Pfam" id="PF00924"/>
    </source>
</evidence>
<evidence type="ECO:0000256" key="6">
    <source>
        <dbReference type="ARBA" id="ARBA00023136"/>
    </source>
</evidence>
<dbReference type="InterPro" id="IPR011014">
    <property type="entry name" value="MscS_channel_TM-2"/>
</dbReference>
<dbReference type="Pfam" id="PF21088">
    <property type="entry name" value="MS_channel_1st"/>
    <property type="match status" value="1"/>
</dbReference>
<keyword evidence="5 8" id="KW-1133">Transmembrane helix</keyword>
<keyword evidence="3" id="KW-1003">Cell membrane</keyword>
<dbReference type="PANTHER" id="PTHR30221">
    <property type="entry name" value="SMALL-CONDUCTANCE MECHANOSENSITIVE CHANNEL"/>
    <property type="match status" value="1"/>
</dbReference>
<keyword evidence="6 8" id="KW-0472">Membrane</keyword>
<dbReference type="SUPFAM" id="SSF82861">
    <property type="entry name" value="Mechanosensitive channel protein MscS (YggB), transmembrane region"/>
    <property type="match status" value="1"/>
</dbReference>
<feature type="region of interest" description="Disordered" evidence="7">
    <location>
        <begin position="283"/>
        <end position="305"/>
    </location>
</feature>
<feature type="transmembrane region" description="Helical" evidence="8">
    <location>
        <begin position="73"/>
        <end position="94"/>
    </location>
</feature>
<dbReference type="GO" id="GO:0008381">
    <property type="term" value="F:mechanosensitive monoatomic ion channel activity"/>
    <property type="evidence" value="ECO:0007669"/>
    <property type="project" value="InterPro"/>
</dbReference>
<evidence type="ECO:0000256" key="1">
    <source>
        <dbReference type="ARBA" id="ARBA00004651"/>
    </source>
</evidence>
<feature type="domain" description="Mechanosensitive ion channel transmembrane helices 2/3" evidence="10">
    <location>
        <begin position="80"/>
        <end position="120"/>
    </location>
</feature>